<dbReference type="EMBL" id="JACONT010000006">
    <property type="protein sequence ID" value="MBC3940928.1"/>
    <property type="molecule type" value="Genomic_DNA"/>
</dbReference>
<comment type="caution">
    <text evidence="1">The sequence shown here is derived from an EMBL/GenBank/DDBJ whole genome shotgun (WGS) entry which is preliminary data.</text>
</comment>
<keyword evidence="2" id="KW-1185">Reference proteome</keyword>
<dbReference type="Proteomes" id="UP000597613">
    <property type="component" value="Unassembled WGS sequence"/>
</dbReference>
<dbReference type="RefSeq" id="WP_187502710.1">
    <property type="nucleotide sequence ID" value="NZ_JACONT010000006.1"/>
</dbReference>
<accession>A0ABR7AKE8</accession>
<name>A0ABR7AKE8_9SPHN</name>
<gene>
    <name evidence="1" type="ORF">H8S47_04425</name>
</gene>
<evidence type="ECO:0000313" key="1">
    <source>
        <dbReference type="EMBL" id="MBC3940928.1"/>
    </source>
</evidence>
<evidence type="ECO:0000313" key="2">
    <source>
        <dbReference type="Proteomes" id="UP000597613"/>
    </source>
</evidence>
<protein>
    <submittedName>
        <fullName evidence="1">Uncharacterized protein</fullName>
    </submittedName>
</protein>
<organism evidence="1 2">
    <name type="scientific">Sphingomonas albertensis</name>
    <dbReference type="NCBI Taxonomy" id="2762591"/>
    <lineage>
        <taxon>Bacteria</taxon>
        <taxon>Pseudomonadati</taxon>
        <taxon>Pseudomonadota</taxon>
        <taxon>Alphaproteobacteria</taxon>
        <taxon>Sphingomonadales</taxon>
        <taxon>Sphingomonadaceae</taxon>
        <taxon>Sphingomonas</taxon>
    </lineage>
</organism>
<reference evidence="1 2" key="1">
    <citation type="submission" date="2020-08" db="EMBL/GenBank/DDBJ databases">
        <title>Putative novel bacterial strains isolated from necrotic wheat leaf tissues caused by Xanthomonas translucens.</title>
        <authorList>
            <person name="Tambong J.T."/>
        </authorList>
    </citation>
    <scope>NUCLEOTIDE SEQUENCE [LARGE SCALE GENOMIC DNA]</scope>
    <source>
        <strain evidence="2">DOAB 1063</strain>
    </source>
</reference>
<proteinExistence type="predicted"/>
<sequence>MRKIVKRSTRTIRYWSQPNCKTTPMLHQAAALDAAYLAAGGEYAPYAQALAFAVDVEYSSEIACYRALAADTAKFVREAGELSAALIEAGQPGASPHAHSRALVEAQDVETALGALMRRLPKFFRFGAGSHSGNTGGTQ</sequence>